<name>A0A1B9H3C1_9TREE</name>
<evidence type="ECO:0008006" key="4">
    <source>
        <dbReference type="Google" id="ProtNLM"/>
    </source>
</evidence>
<dbReference type="Proteomes" id="UP000092666">
    <property type="component" value="Unassembled WGS sequence"/>
</dbReference>
<dbReference type="OrthoDB" id="3340372at2759"/>
<organism evidence="2 3">
    <name type="scientific">Kwoniella heveanensis BCC8398</name>
    <dbReference type="NCBI Taxonomy" id="1296120"/>
    <lineage>
        <taxon>Eukaryota</taxon>
        <taxon>Fungi</taxon>
        <taxon>Dikarya</taxon>
        <taxon>Basidiomycota</taxon>
        <taxon>Agaricomycotina</taxon>
        <taxon>Tremellomycetes</taxon>
        <taxon>Tremellales</taxon>
        <taxon>Cryptococcaceae</taxon>
        <taxon>Kwoniella</taxon>
    </lineage>
</organism>
<protein>
    <recommendedName>
        <fullName evidence="4">VOC domain-containing protein</fullName>
    </recommendedName>
</protein>
<keyword evidence="3" id="KW-1185">Reference proteome</keyword>
<dbReference type="Gene3D" id="3.10.180.10">
    <property type="entry name" value="2,3-Dihydroxybiphenyl 1,2-Dioxygenase, domain 1"/>
    <property type="match status" value="1"/>
</dbReference>
<sequence>MPSYTPVLLQHVNLVVPRGKLHLAQEFYGEIIGFENDPVPQLQRDSLLWFRIGDGPQQIHVAFEGIAPSPQGPSSRHPCFQLSSPQALLELQKRIYEHSESDKESAASACDAPGDENSGAKGVEYPTRFFATDFAGNRLEFSAPKI</sequence>
<evidence type="ECO:0000313" key="2">
    <source>
        <dbReference type="EMBL" id="OCF37773.1"/>
    </source>
</evidence>
<proteinExistence type="predicted"/>
<evidence type="ECO:0000313" key="3">
    <source>
        <dbReference type="Proteomes" id="UP000092666"/>
    </source>
</evidence>
<reference evidence="3" key="2">
    <citation type="submission" date="2013-12" db="EMBL/GenBank/DDBJ databases">
        <title>Evolution of pathogenesis and genome organization in the Tremellales.</title>
        <authorList>
            <person name="Cuomo C."/>
            <person name="Litvintseva A."/>
            <person name="Heitman J."/>
            <person name="Chen Y."/>
            <person name="Sun S."/>
            <person name="Springer D."/>
            <person name="Dromer F."/>
            <person name="Young S."/>
            <person name="Zeng Q."/>
            <person name="Chapman S."/>
            <person name="Gujja S."/>
            <person name="Saif S."/>
            <person name="Birren B."/>
        </authorList>
    </citation>
    <scope>NUCLEOTIDE SEQUENCE [LARGE SCALE GENOMIC DNA]</scope>
    <source>
        <strain evidence="3">BCC8398</strain>
    </source>
</reference>
<reference evidence="2 3" key="1">
    <citation type="submission" date="2013-07" db="EMBL/GenBank/DDBJ databases">
        <title>The Genome Sequence of Cryptococcus heveanensis BCC8398.</title>
        <authorList>
            <consortium name="The Broad Institute Genome Sequencing Platform"/>
            <person name="Cuomo C."/>
            <person name="Litvintseva A."/>
            <person name="Chen Y."/>
            <person name="Heitman J."/>
            <person name="Sun S."/>
            <person name="Springer D."/>
            <person name="Dromer F."/>
            <person name="Young S.K."/>
            <person name="Zeng Q."/>
            <person name="Gargeya S."/>
            <person name="Fitzgerald M."/>
            <person name="Abouelleil A."/>
            <person name="Alvarado L."/>
            <person name="Berlin A.M."/>
            <person name="Chapman S.B."/>
            <person name="Dewar J."/>
            <person name="Goldberg J."/>
            <person name="Griggs A."/>
            <person name="Gujja S."/>
            <person name="Hansen M."/>
            <person name="Howarth C."/>
            <person name="Imamovic A."/>
            <person name="Larimer J."/>
            <person name="McCowan C."/>
            <person name="Murphy C."/>
            <person name="Pearson M."/>
            <person name="Priest M."/>
            <person name="Roberts A."/>
            <person name="Saif S."/>
            <person name="Shea T."/>
            <person name="Sykes S."/>
            <person name="Wortman J."/>
            <person name="Nusbaum C."/>
            <person name="Birren B."/>
        </authorList>
    </citation>
    <scope>NUCLEOTIDE SEQUENCE [LARGE SCALE GENOMIC DNA]</scope>
    <source>
        <strain evidence="2 3">BCC8398</strain>
    </source>
</reference>
<gene>
    <name evidence="2" type="ORF">I316_00900</name>
</gene>
<dbReference type="PANTHER" id="PTHR39175">
    <property type="entry name" value="FAMILY PROTEIN, PUTATIVE (AFU_ORTHOLOGUE AFUA_3G15060)-RELATED"/>
    <property type="match status" value="1"/>
</dbReference>
<feature type="region of interest" description="Disordered" evidence="1">
    <location>
        <begin position="97"/>
        <end position="122"/>
    </location>
</feature>
<dbReference type="AlphaFoldDB" id="A0A1B9H3C1"/>
<dbReference type="EMBL" id="KV700122">
    <property type="protein sequence ID" value="OCF37773.1"/>
    <property type="molecule type" value="Genomic_DNA"/>
</dbReference>
<dbReference type="SUPFAM" id="SSF54593">
    <property type="entry name" value="Glyoxalase/Bleomycin resistance protein/Dihydroxybiphenyl dioxygenase"/>
    <property type="match status" value="1"/>
</dbReference>
<evidence type="ECO:0000256" key="1">
    <source>
        <dbReference type="SAM" id="MobiDB-lite"/>
    </source>
</evidence>
<accession>A0A1B9H3C1</accession>
<dbReference type="InterPro" id="IPR029068">
    <property type="entry name" value="Glyas_Bleomycin-R_OHBP_Dase"/>
</dbReference>
<dbReference type="PANTHER" id="PTHR39175:SF1">
    <property type="entry name" value="FAMILY PROTEIN, PUTATIVE (AFU_ORTHOLOGUE AFUA_3G15060)-RELATED"/>
    <property type="match status" value="1"/>
</dbReference>